<evidence type="ECO:0000259" key="1">
    <source>
        <dbReference type="Pfam" id="PF20546"/>
    </source>
</evidence>
<evidence type="ECO:0000313" key="2">
    <source>
        <dbReference type="EMBL" id="MCD5315940.1"/>
    </source>
</evidence>
<keyword evidence="3" id="KW-1185">Reference proteome</keyword>
<name>A0A9X1SY50_9ACTN</name>
<sequence>MTGYPLERVHQEAAFLGRHVHWTLTEVLMLDHAERARWVREVAEQMERGGEGP</sequence>
<gene>
    <name evidence="2" type="ORF">LR394_34100</name>
</gene>
<dbReference type="RefSeq" id="WP_231448760.1">
    <property type="nucleotide sequence ID" value="NZ_JAJOMB010000025.1"/>
</dbReference>
<dbReference type="InterPro" id="IPR046648">
    <property type="entry name" value="DUF6760"/>
</dbReference>
<protein>
    <recommendedName>
        <fullName evidence="1">DUF6760 domain-containing protein</fullName>
    </recommendedName>
</protein>
<feature type="domain" description="DUF6760" evidence="1">
    <location>
        <begin position="6"/>
        <end position="51"/>
    </location>
</feature>
<accession>A0A9X1SY50</accession>
<dbReference type="Pfam" id="PF20546">
    <property type="entry name" value="DUF6760"/>
    <property type="match status" value="1"/>
</dbReference>
<comment type="caution">
    <text evidence="2">The sequence shown here is derived from an EMBL/GenBank/DDBJ whole genome shotgun (WGS) entry which is preliminary data.</text>
</comment>
<dbReference type="Proteomes" id="UP001138997">
    <property type="component" value="Unassembled WGS sequence"/>
</dbReference>
<evidence type="ECO:0000313" key="3">
    <source>
        <dbReference type="Proteomes" id="UP001138997"/>
    </source>
</evidence>
<organism evidence="2 3">
    <name type="scientific">Kineosporia babensis</name>
    <dbReference type="NCBI Taxonomy" id="499548"/>
    <lineage>
        <taxon>Bacteria</taxon>
        <taxon>Bacillati</taxon>
        <taxon>Actinomycetota</taxon>
        <taxon>Actinomycetes</taxon>
        <taxon>Kineosporiales</taxon>
        <taxon>Kineosporiaceae</taxon>
        <taxon>Kineosporia</taxon>
    </lineage>
</organism>
<dbReference type="AlphaFoldDB" id="A0A9X1SY50"/>
<proteinExistence type="predicted"/>
<dbReference type="EMBL" id="JAJOMB010000025">
    <property type="protein sequence ID" value="MCD5315940.1"/>
    <property type="molecule type" value="Genomic_DNA"/>
</dbReference>
<reference evidence="2" key="1">
    <citation type="submission" date="2021-11" db="EMBL/GenBank/DDBJ databases">
        <title>Streptomyces corallinus and Kineosporia corallina sp. nov., two new coral-derived marine actinobacteria.</title>
        <authorList>
            <person name="Buangrab K."/>
            <person name="Sutthacheep M."/>
            <person name="Yeemin T."/>
            <person name="Harunari E."/>
            <person name="Igarashi Y."/>
            <person name="Sripreechasak P."/>
            <person name="Kanchanasin P."/>
            <person name="Tanasupawat S."/>
            <person name="Phongsopitanun W."/>
        </authorList>
    </citation>
    <scope>NUCLEOTIDE SEQUENCE</scope>
    <source>
        <strain evidence="2">JCM 31032</strain>
    </source>
</reference>